<evidence type="ECO:0000256" key="4">
    <source>
        <dbReference type="ARBA" id="ARBA00022989"/>
    </source>
</evidence>
<evidence type="ECO:0000256" key="6">
    <source>
        <dbReference type="SAM" id="Phobius"/>
    </source>
</evidence>
<feature type="transmembrane region" description="Helical" evidence="6">
    <location>
        <begin position="134"/>
        <end position="156"/>
    </location>
</feature>
<feature type="transmembrane region" description="Helical" evidence="6">
    <location>
        <begin position="163"/>
        <end position="182"/>
    </location>
</feature>
<dbReference type="AlphaFoldDB" id="A0A3D2X4J7"/>
<feature type="transmembrane region" description="Helical" evidence="6">
    <location>
        <begin position="103"/>
        <end position="122"/>
    </location>
</feature>
<evidence type="ECO:0000256" key="3">
    <source>
        <dbReference type="ARBA" id="ARBA00022692"/>
    </source>
</evidence>
<protein>
    <recommendedName>
        <fullName evidence="9">MFS transporter</fullName>
    </recommendedName>
</protein>
<feature type="transmembrane region" description="Helical" evidence="6">
    <location>
        <begin position="188"/>
        <end position="206"/>
    </location>
</feature>
<organism evidence="7 8">
    <name type="scientific">Lachnoclostridium phytofermentans</name>
    <dbReference type="NCBI Taxonomy" id="66219"/>
    <lineage>
        <taxon>Bacteria</taxon>
        <taxon>Bacillati</taxon>
        <taxon>Bacillota</taxon>
        <taxon>Clostridia</taxon>
        <taxon>Lachnospirales</taxon>
        <taxon>Lachnospiraceae</taxon>
    </lineage>
</organism>
<name>A0A3D2X4J7_9FIRM</name>
<comment type="caution">
    <text evidence="7">The sequence shown here is derived from an EMBL/GenBank/DDBJ whole genome shotgun (WGS) entry which is preliminary data.</text>
</comment>
<gene>
    <name evidence="7" type="ORF">DHW61_06575</name>
</gene>
<dbReference type="EMBL" id="DPVV01000220">
    <property type="protein sequence ID" value="HCL02070.1"/>
    <property type="molecule type" value="Genomic_DNA"/>
</dbReference>
<evidence type="ECO:0000256" key="1">
    <source>
        <dbReference type="ARBA" id="ARBA00004651"/>
    </source>
</evidence>
<dbReference type="PANTHER" id="PTHR23513">
    <property type="entry name" value="INTEGRAL MEMBRANE EFFLUX PROTEIN-RELATED"/>
    <property type="match status" value="1"/>
</dbReference>
<feature type="transmembrane region" description="Helical" evidence="6">
    <location>
        <begin position="226"/>
        <end position="248"/>
    </location>
</feature>
<feature type="non-terminal residue" evidence="7">
    <location>
        <position position="1"/>
    </location>
</feature>
<dbReference type="PANTHER" id="PTHR23513:SF6">
    <property type="entry name" value="MAJOR FACILITATOR SUPERFAMILY ASSOCIATED DOMAIN-CONTAINING PROTEIN"/>
    <property type="match status" value="1"/>
</dbReference>
<reference evidence="7 8" key="1">
    <citation type="journal article" date="2018" name="Nat. Biotechnol.">
        <title>A standardized bacterial taxonomy based on genome phylogeny substantially revises the tree of life.</title>
        <authorList>
            <person name="Parks D.H."/>
            <person name="Chuvochina M."/>
            <person name="Waite D.W."/>
            <person name="Rinke C."/>
            <person name="Skarshewski A."/>
            <person name="Chaumeil P.A."/>
            <person name="Hugenholtz P."/>
        </authorList>
    </citation>
    <scope>NUCLEOTIDE SEQUENCE [LARGE SCALE GENOMIC DNA]</scope>
    <source>
        <strain evidence="7">UBA11728</strain>
    </source>
</reference>
<evidence type="ECO:0000256" key="5">
    <source>
        <dbReference type="ARBA" id="ARBA00023136"/>
    </source>
</evidence>
<accession>A0A3D2X4J7</accession>
<dbReference type="GO" id="GO:0005886">
    <property type="term" value="C:plasma membrane"/>
    <property type="evidence" value="ECO:0007669"/>
    <property type="project" value="UniProtKB-SubCell"/>
</dbReference>
<dbReference type="InterPro" id="IPR036259">
    <property type="entry name" value="MFS_trans_sf"/>
</dbReference>
<keyword evidence="4 6" id="KW-1133">Transmembrane helix</keyword>
<feature type="transmembrane region" description="Helical" evidence="6">
    <location>
        <begin position="254"/>
        <end position="274"/>
    </location>
</feature>
<dbReference type="Proteomes" id="UP000262969">
    <property type="component" value="Unassembled WGS sequence"/>
</dbReference>
<comment type="subcellular location">
    <subcellularLocation>
        <location evidence="1">Cell membrane</location>
        <topology evidence="1">Multi-pass membrane protein</topology>
    </subcellularLocation>
</comment>
<evidence type="ECO:0000313" key="8">
    <source>
        <dbReference type="Proteomes" id="UP000262969"/>
    </source>
</evidence>
<keyword evidence="2" id="KW-1003">Cell membrane</keyword>
<keyword evidence="3 6" id="KW-0812">Transmembrane</keyword>
<evidence type="ECO:0000313" key="7">
    <source>
        <dbReference type="EMBL" id="HCL02070.1"/>
    </source>
</evidence>
<feature type="transmembrane region" description="Helical" evidence="6">
    <location>
        <begin position="45"/>
        <end position="66"/>
    </location>
</feature>
<sequence length="306" mass="33957">EPLADSTIPQLIKLSEIGNAIRIRRIFGSISRIIGPIFAATATSYLGVSTTLLIAFFILIAAYILCQSALKNTNINIESAKNKYNPLNILISCLKLSLEKTMLSVNLFIGVISAAVLFVLIPKFSTLVNSKQDATIIVGISDTMFGIGVLLGAFYLTKKIENYFGVYYSMLISIFTIIFSTILLTLGIIHLIFIASLLFGISLINLNISLSTFRLVLYPENIRTKLISNVIFISCIGQATGALLTLYIVNTFGLYSMLTFLTLSSILYTTYFILNSTEFKKLLSLTNDDLKNNYSYKYKNLMISKK</sequence>
<proteinExistence type="predicted"/>
<dbReference type="SUPFAM" id="SSF103473">
    <property type="entry name" value="MFS general substrate transporter"/>
    <property type="match status" value="1"/>
</dbReference>
<evidence type="ECO:0008006" key="9">
    <source>
        <dbReference type="Google" id="ProtNLM"/>
    </source>
</evidence>
<dbReference type="Gene3D" id="1.20.1250.20">
    <property type="entry name" value="MFS general substrate transporter like domains"/>
    <property type="match status" value="1"/>
</dbReference>
<evidence type="ECO:0000256" key="2">
    <source>
        <dbReference type="ARBA" id="ARBA00022475"/>
    </source>
</evidence>
<keyword evidence="5 6" id="KW-0472">Membrane</keyword>